<dbReference type="AlphaFoldDB" id="A0A1C7IGA6"/>
<proteinExistence type="predicted"/>
<protein>
    <recommendedName>
        <fullName evidence="1">Glycoside hydrolase 123 catalytic domain-containing protein</fullName>
    </recommendedName>
</protein>
<name>A0A1C7IGA6_9FIRM</name>
<dbReference type="RefSeq" id="WP_084043627.1">
    <property type="nucleotide sequence ID" value="NZ_CP015405.2"/>
</dbReference>
<dbReference type="InterPro" id="IPR025150">
    <property type="entry name" value="GH123_cat"/>
</dbReference>
<dbReference type="KEGG" id="byl:A4V09_15745"/>
<organism evidence="2 3">
    <name type="scientific">Blautia pseudococcoides</name>
    <dbReference type="NCBI Taxonomy" id="1796616"/>
    <lineage>
        <taxon>Bacteria</taxon>
        <taxon>Bacillati</taxon>
        <taxon>Bacillota</taxon>
        <taxon>Clostridia</taxon>
        <taxon>Lachnospirales</taxon>
        <taxon>Lachnospiraceae</taxon>
        <taxon>Blautia</taxon>
    </lineage>
</organism>
<keyword evidence="3" id="KW-1185">Reference proteome</keyword>
<evidence type="ECO:0000313" key="3">
    <source>
        <dbReference type="Proteomes" id="UP000092574"/>
    </source>
</evidence>
<dbReference type="Proteomes" id="UP000092574">
    <property type="component" value="Chromosome"/>
</dbReference>
<dbReference type="Pfam" id="PF13320">
    <property type="entry name" value="GH123_cat"/>
    <property type="match status" value="1"/>
</dbReference>
<gene>
    <name evidence="2" type="ORF">A4V09_15745</name>
</gene>
<reference evidence="2" key="1">
    <citation type="submission" date="2017-04" db="EMBL/GenBank/DDBJ databases">
        <title>Complete Genome Sequences of Twelve Strains of a Stable Defined Moderately Diverse Mouse Microbiota 2 (sDMDMm2).</title>
        <authorList>
            <person name="Uchimura Y."/>
            <person name="Wyss M."/>
            <person name="Brugiroux S."/>
            <person name="Limenitakis J.P."/>
            <person name="Stecher B."/>
            <person name="McCoy K.D."/>
            <person name="Macpherson A.J."/>
        </authorList>
    </citation>
    <scope>NUCLEOTIDE SEQUENCE</scope>
    <source>
        <strain evidence="2">YL58</strain>
    </source>
</reference>
<feature type="domain" description="Glycoside hydrolase 123 catalytic" evidence="1">
    <location>
        <begin position="175"/>
        <end position="504"/>
    </location>
</feature>
<dbReference type="STRING" id="1796616.A4V09_15745"/>
<dbReference type="EMBL" id="CP015405">
    <property type="protein sequence ID" value="ANU78707.2"/>
    <property type="molecule type" value="Genomic_DNA"/>
</dbReference>
<dbReference type="OrthoDB" id="197680at2"/>
<evidence type="ECO:0000313" key="2">
    <source>
        <dbReference type="EMBL" id="ANU78707.2"/>
    </source>
</evidence>
<evidence type="ECO:0000259" key="1">
    <source>
        <dbReference type="Pfam" id="PF13320"/>
    </source>
</evidence>
<accession>A0A1C7IGA6</accession>
<sequence length="571" mass="65478">MHQYKFCLADSLDKIFPGKPPKKRDHPLCAGSFAGERTAFQIAYTVDHDESHMLEEDLHFEIDGHPGISFHIFRAGLVPSAYPCSGLSDNDYLTREPGMFPDVLEPLPDGTARAVPGQWRALWIQVCVGQDMKPGDYPIEVSVRVKNGEVLWKKAAAFKVHGGKLPVQRLLHTEWLHADCLADHYRVPVFSEQHWEILRKFITLAAESGINMVLTPLFTPPMDTAVGGERTTVQLIEVERTKEGWRFGFSGLGRWISLCRECGMAWFEMAPLFTQWGARSAPKIIALENGRQRQVFGWDTRADGEEYQSFLLEFLPQLKVYLQEKGVLEHTWFHVSDEPGMNHIDSYRSAVLCMRRGLGDCRILDALSDFEFYRLGLAECPVVASDHLEPFLEAGVADLWTYYCCVQGVDVSNRFFAMPSRRNRILGVQLYLYRMQGFLQWGYNFYNTRFSLRHIDPFAVTDSGESFPSGDAFLVYPGPEGQPFSSIRLEVLRDAMEDLRALEALEQYTSREYVEELVRETAGMDLTFKEYPREHDFLFRLRKRVNGEISFMARKATDLHLLEALYQEYGL</sequence>